<keyword evidence="6 12" id="KW-0812">Transmembrane</keyword>
<evidence type="ECO:0000313" key="13">
    <source>
        <dbReference type="EMBL" id="XBY45897.1"/>
    </source>
</evidence>
<feature type="transmembrane region" description="Helical" evidence="12">
    <location>
        <begin position="219"/>
        <end position="238"/>
    </location>
</feature>
<evidence type="ECO:0000256" key="8">
    <source>
        <dbReference type="ARBA" id="ARBA00022982"/>
    </source>
</evidence>
<feature type="transmembrane region" description="Helical" evidence="12">
    <location>
        <begin position="98"/>
        <end position="120"/>
    </location>
</feature>
<evidence type="ECO:0000256" key="9">
    <source>
        <dbReference type="ARBA" id="ARBA00022989"/>
    </source>
</evidence>
<evidence type="ECO:0000256" key="1">
    <source>
        <dbReference type="ARBA" id="ARBA00004651"/>
    </source>
</evidence>
<keyword evidence="9 12" id="KW-1133">Transmembrane helix</keyword>
<dbReference type="GO" id="GO:0016682">
    <property type="term" value="F:oxidoreductase activity, acting on diphenols and related substances as donors, oxygen as acceptor"/>
    <property type="evidence" value="ECO:0007669"/>
    <property type="project" value="TreeGrafter"/>
</dbReference>
<dbReference type="GO" id="GO:0046872">
    <property type="term" value="F:metal ion binding"/>
    <property type="evidence" value="ECO:0007669"/>
    <property type="project" value="UniProtKB-UniRule"/>
</dbReference>
<keyword evidence="4 12" id="KW-1003">Cell membrane</keyword>
<evidence type="ECO:0000256" key="3">
    <source>
        <dbReference type="ARBA" id="ARBA00022448"/>
    </source>
</evidence>
<keyword evidence="3 12" id="KW-0813">Transport</keyword>
<evidence type="ECO:0000256" key="7">
    <source>
        <dbReference type="ARBA" id="ARBA00022723"/>
    </source>
</evidence>
<comment type="similarity">
    <text evidence="2 12">Belongs to the cytochrome ubiquinol oxidase subunit 1 family.</text>
</comment>
<evidence type="ECO:0000256" key="2">
    <source>
        <dbReference type="ARBA" id="ARBA00009819"/>
    </source>
</evidence>
<dbReference type="GO" id="GO:0005886">
    <property type="term" value="C:plasma membrane"/>
    <property type="evidence" value="ECO:0007669"/>
    <property type="project" value="UniProtKB-SubCell"/>
</dbReference>
<feature type="transmembrane region" description="Helical" evidence="12">
    <location>
        <begin position="185"/>
        <end position="207"/>
    </location>
</feature>
<keyword evidence="10 12" id="KW-0408">Iron</keyword>
<protein>
    <submittedName>
        <fullName evidence="13">Cytochrome ubiquinol oxidase subunit I</fullName>
    </submittedName>
</protein>
<dbReference type="PANTHER" id="PTHR30365">
    <property type="entry name" value="CYTOCHROME D UBIQUINOL OXIDASE"/>
    <property type="match status" value="1"/>
</dbReference>
<dbReference type="GO" id="GO:0070069">
    <property type="term" value="C:cytochrome complex"/>
    <property type="evidence" value="ECO:0007669"/>
    <property type="project" value="UniProtKB-UniRule"/>
</dbReference>
<comment type="subcellular location">
    <subcellularLocation>
        <location evidence="12">Cell inner membrane</location>
    </subcellularLocation>
    <subcellularLocation>
        <location evidence="1">Cell membrane</location>
        <topology evidence="1">Multi-pass membrane protein</topology>
    </subcellularLocation>
</comment>
<feature type="transmembrane region" description="Helical" evidence="12">
    <location>
        <begin position="323"/>
        <end position="347"/>
    </location>
</feature>
<sequence length="470" mass="51488">MLENLDATVLSRIQFGFTITFHIIFPAFTIGLSAFIATLEGRWLWTGDDLYHRLARYWTKIFAISFAMGVVSGIVLSYQFGTNWSRFSVVVGNVIGPLIGYEVLTAFFLEATFLGIMLFGWNRVPPWLHFLASVMVAIGTAISAFWILSANSWMQSPAGYEMRDGVAHATDWFAVIFNPTFPYRFAHMVIAAYLTTSIVVLSVGARHLRRGRFVPESRVMLHMGLGLAAILAPLQIIIGDFHGIATRDHQPAKLAAIEGHWDNDGPAPLVLFGWPNQQAERNDYELAIPKLGSLIITHDWEGRFKGLKDFAAVDRPPVWPVFWGFRVMVGLGLAMLALAWVGVFAWWRGRLDNWRLYLDAATVAWPAGFLAIVAGWFVTEIGRQPWIATGILRTADAASPVPAHVVATSLAAFVVVYGVVFAAGIYYINRMIVKGPAPAVTAEEEGVPSRPLSGALGAAGHAAKTTGGAA</sequence>
<feature type="transmembrane region" description="Helical" evidence="12">
    <location>
        <begin position="356"/>
        <end position="378"/>
    </location>
</feature>
<dbReference type="RefSeq" id="WP_407050992.1">
    <property type="nucleotide sequence ID" value="NZ_CP158568.1"/>
</dbReference>
<evidence type="ECO:0000256" key="5">
    <source>
        <dbReference type="ARBA" id="ARBA00022617"/>
    </source>
</evidence>
<accession>A0AAU7XER5</accession>
<evidence type="ECO:0000256" key="6">
    <source>
        <dbReference type="ARBA" id="ARBA00022692"/>
    </source>
</evidence>
<evidence type="ECO:0000256" key="11">
    <source>
        <dbReference type="ARBA" id="ARBA00023136"/>
    </source>
</evidence>
<dbReference type="GO" id="GO:0009055">
    <property type="term" value="F:electron transfer activity"/>
    <property type="evidence" value="ECO:0007669"/>
    <property type="project" value="UniProtKB-UniRule"/>
</dbReference>
<evidence type="ECO:0000256" key="10">
    <source>
        <dbReference type="ARBA" id="ARBA00023004"/>
    </source>
</evidence>
<dbReference type="KEGG" id="mflg:ABS361_06520"/>
<dbReference type="AlphaFoldDB" id="A0AAU7XER5"/>
<keyword evidence="11 12" id="KW-0472">Membrane</keyword>
<reference evidence="13" key="1">
    <citation type="submission" date="2024-06" db="EMBL/GenBank/DDBJ databases">
        <title>Methylostella associata gen. nov., sp. nov., a novel Ancalomicrobiaceae-affiliated facultatively methylotrophic bacteria that feed on methanotrophs of the genus Methylococcus.</title>
        <authorList>
            <person name="Saltykova V."/>
            <person name="Danilova O.V."/>
            <person name="Oshkin I.Y."/>
            <person name="Belova S.E."/>
            <person name="Pimenov N.V."/>
            <person name="Dedysh S.N."/>
        </authorList>
    </citation>
    <scope>NUCLEOTIDE SEQUENCE</scope>
    <source>
        <strain evidence="13">S20</strain>
    </source>
</reference>
<name>A0AAU7XER5_9HYPH</name>
<feature type="transmembrane region" description="Helical" evidence="12">
    <location>
        <begin position="15"/>
        <end position="36"/>
    </location>
</feature>
<feature type="transmembrane region" description="Helical" evidence="12">
    <location>
        <begin position="57"/>
        <end position="78"/>
    </location>
</feature>
<dbReference type="InterPro" id="IPR002585">
    <property type="entry name" value="Cyt-d_ubiquinol_oxidase_su_1"/>
</dbReference>
<organism evidence="13">
    <name type="scientific">Methyloraptor flagellatus</name>
    <dbReference type="NCBI Taxonomy" id="3162530"/>
    <lineage>
        <taxon>Bacteria</taxon>
        <taxon>Pseudomonadati</taxon>
        <taxon>Pseudomonadota</taxon>
        <taxon>Alphaproteobacteria</taxon>
        <taxon>Hyphomicrobiales</taxon>
        <taxon>Ancalomicrobiaceae</taxon>
        <taxon>Methyloraptor</taxon>
    </lineage>
</organism>
<feature type="transmembrane region" description="Helical" evidence="12">
    <location>
        <begin position="127"/>
        <end position="148"/>
    </location>
</feature>
<dbReference type="GO" id="GO:0020037">
    <property type="term" value="F:heme binding"/>
    <property type="evidence" value="ECO:0007669"/>
    <property type="project" value="TreeGrafter"/>
</dbReference>
<dbReference type="Pfam" id="PF01654">
    <property type="entry name" value="Cyt_bd_oxida_I"/>
    <property type="match status" value="1"/>
</dbReference>
<dbReference type="PANTHER" id="PTHR30365:SF14">
    <property type="entry name" value="CYTOCHROME BD MENAQUINOL OXIDASE SUBUNIT I-RELATED"/>
    <property type="match status" value="1"/>
</dbReference>
<keyword evidence="8 12" id="KW-0249">Electron transport</keyword>
<dbReference type="GO" id="GO:0019646">
    <property type="term" value="P:aerobic electron transport chain"/>
    <property type="evidence" value="ECO:0007669"/>
    <property type="project" value="InterPro"/>
</dbReference>
<keyword evidence="5 12" id="KW-0349">Heme</keyword>
<dbReference type="PIRSF" id="PIRSF006446">
    <property type="entry name" value="Cyt_quinol_oxidase_1"/>
    <property type="match status" value="1"/>
</dbReference>
<evidence type="ECO:0000256" key="4">
    <source>
        <dbReference type="ARBA" id="ARBA00022475"/>
    </source>
</evidence>
<evidence type="ECO:0000256" key="12">
    <source>
        <dbReference type="PIRNR" id="PIRNR006446"/>
    </source>
</evidence>
<keyword evidence="7 12" id="KW-0479">Metal-binding</keyword>
<dbReference type="EMBL" id="CP158568">
    <property type="protein sequence ID" value="XBY45897.1"/>
    <property type="molecule type" value="Genomic_DNA"/>
</dbReference>
<gene>
    <name evidence="13" type="ORF">ABS361_06520</name>
</gene>
<feature type="transmembrane region" description="Helical" evidence="12">
    <location>
        <begin position="405"/>
        <end position="428"/>
    </location>
</feature>
<proteinExistence type="inferred from homology"/>